<dbReference type="SUPFAM" id="SSF51735">
    <property type="entry name" value="NAD(P)-binding Rossmann-fold domains"/>
    <property type="match status" value="1"/>
</dbReference>
<evidence type="ECO:0000313" key="4">
    <source>
        <dbReference type="EMBL" id="KAH8689141.1"/>
    </source>
</evidence>
<evidence type="ECO:0000313" key="5">
    <source>
        <dbReference type="Proteomes" id="UP001201262"/>
    </source>
</evidence>
<dbReference type="Proteomes" id="UP001201262">
    <property type="component" value="Unassembled WGS sequence"/>
</dbReference>
<dbReference type="Gene3D" id="3.40.50.720">
    <property type="entry name" value="NAD(P)-binding Rossmann-like Domain"/>
    <property type="match status" value="1"/>
</dbReference>
<dbReference type="PRINTS" id="PR00080">
    <property type="entry name" value="SDRFAMILY"/>
</dbReference>
<dbReference type="AlphaFoldDB" id="A0AAD4KIL1"/>
<dbReference type="PANTHER" id="PTHR43157">
    <property type="entry name" value="PHOSPHATIDYLINOSITOL-GLYCAN BIOSYNTHESIS CLASS F PROTEIN-RELATED"/>
    <property type="match status" value="1"/>
</dbReference>
<dbReference type="GO" id="GO:0016491">
    <property type="term" value="F:oxidoreductase activity"/>
    <property type="evidence" value="ECO:0007669"/>
    <property type="project" value="UniProtKB-KW"/>
</dbReference>
<protein>
    <submittedName>
        <fullName evidence="4">Uncharacterized protein</fullName>
    </submittedName>
</protein>
<dbReference type="GeneID" id="70252869"/>
<comment type="caution">
    <text evidence="4">The sequence shown here is derived from an EMBL/GenBank/DDBJ whole genome shotgun (WGS) entry which is preliminary data.</text>
</comment>
<dbReference type="RefSeq" id="XP_046065567.1">
    <property type="nucleotide sequence ID" value="XM_046222583.1"/>
</dbReference>
<dbReference type="Pfam" id="PF00106">
    <property type="entry name" value="adh_short"/>
    <property type="match status" value="1"/>
</dbReference>
<dbReference type="InterPro" id="IPR002347">
    <property type="entry name" value="SDR_fam"/>
</dbReference>
<evidence type="ECO:0000256" key="3">
    <source>
        <dbReference type="RuleBase" id="RU000363"/>
    </source>
</evidence>
<gene>
    <name evidence="4" type="ORF">BGW36DRAFT_77877</name>
</gene>
<keyword evidence="5" id="KW-1185">Reference proteome</keyword>
<keyword evidence="2" id="KW-0560">Oxidoreductase</keyword>
<evidence type="ECO:0000256" key="2">
    <source>
        <dbReference type="ARBA" id="ARBA00023002"/>
    </source>
</evidence>
<dbReference type="PANTHER" id="PTHR43157:SF31">
    <property type="entry name" value="PHOSPHATIDYLINOSITOL-GLYCAN BIOSYNTHESIS CLASS F PROTEIN"/>
    <property type="match status" value="1"/>
</dbReference>
<comment type="similarity">
    <text evidence="1 3">Belongs to the short-chain dehydrogenases/reductases (SDR) family.</text>
</comment>
<accession>A0AAD4KIL1</accession>
<dbReference type="InterPro" id="IPR036291">
    <property type="entry name" value="NAD(P)-bd_dom_sf"/>
</dbReference>
<dbReference type="PRINTS" id="PR00081">
    <property type="entry name" value="GDHRDH"/>
</dbReference>
<name>A0AAD4KIL1_9EURO</name>
<evidence type="ECO:0000256" key="1">
    <source>
        <dbReference type="ARBA" id="ARBA00006484"/>
    </source>
</evidence>
<organism evidence="4 5">
    <name type="scientific">Talaromyces proteolyticus</name>
    <dbReference type="NCBI Taxonomy" id="1131652"/>
    <lineage>
        <taxon>Eukaryota</taxon>
        <taxon>Fungi</taxon>
        <taxon>Dikarya</taxon>
        <taxon>Ascomycota</taxon>
        <taxon>Pezizomycotina</taxon>
        <taxon>Eurotiomycetes</taxon>
        <taxon>Eurotiomycetidae</taxon>
        <taxon>Eurotiales</taxon>
        <taxon>Trichocomaceae</taxon>
        <taxon>Talaromyces</taxon>
        <taxon>Talaromyces sect. Bacilispori</taxon>
    </lineage>
</organism>
<proteinExistence type="inferred from homology"/>
<sequence length="302" mass="33174">MAAFNPTSDIPSLEGKVILITGANAGIGKETAIGLAKHNPAKIFLACRNASKASAAIADIQARVPNCPSVEFLQLDLASFSSVREAAATFKLRSDRLDILINNAGVAALPPGKTKDGNEIQLGTNHLGHFLLTKLLLPVLQQTAAQAQSAKDVRIVNLSSIAYKYLLWNRKGINFEDLNFGNRAWHAWGRYAQSKLSNILFTKELAARYPELTAVVVHPGVIDTDIWENNWSAKLSRWIFRWIWYDAKTGSHTTLFAATAGSVQSGDFYFPIGKLEAGTKLSNDPKLAKRLWEWSEERVGAQ</sequence>
<reference evidence="4" key="1">
    <citation type="submission" date="2021-12" db="EMBL/GenBank/DDBJ databases">
        <title>Convergent genome expansion in fungi linked to evolution of root-endophyte symbiosis.</title>
        <authorList>
            <consortium name="DOE Joint Genome Institute"/>
            <person name="Ke Y.-H."/>
            <person name="Bonito G."/>
            <person name="Liao H.-L."/>
            <person name="Looney B."/>
            <person name="Rojas-Flechas A."/>
            <person name="Nash J."/>
            <person name="Hameed K."/>
            <person name="Schadt C."/>
            <person name="Martin F."/>
            <person name="Crous P.W."/>
            <person name="Miettinen O."/>
            <person name="Magnuson J.K."/>
            <person name="Labbe J."/>
            <person name="Jacobson D."/>
            <person name="Doktycz M.J."/>
            <person name="Veneault-Fourrey C."/>
            <person name="Kuo A."/>
            <person name="Mondo S."/>
            <person name="Calhoun S."/>
            <person name="Riley R."/>
            <person name="Ohm R."/>
            <person name="LaButti K."/>
            <person name="Andreopoulos B."/>
            <person name="Pangilinan J."/>
            <person name="Nolan M."/>
            <person name="Tritt A."/>
            <person name="Clum A."/>
            <person name="Lipzen A."/>
            <person name="Daum C."/>
            <person name="Barry K."/>
            <person name="Grigoriev I.V."/>
            <person name="Vilgalys R."/>
        </authorList>
    </citation>
    <scope>NUCLEOTIDE SEQUENCE</scope>
    <source>
        <strain evidence="4">PMI_201</strain>
    </source>
</reference>
<dbReference type="EMBL" id="JAJTJA010000016">
    <property type="protein sequence ID" value="KAH8689141.1"/>
    <property type="molecule type" value="Genomic_DNA"/>
</dbReference>